<feature type="repeat" description="PPR" evidence="2">
    <location>
        <begin position="49"/>
        <end position="83"/>
    </location>
</feature>
<evidence type="ECO:0000256" key="1">
    <source>
        <dbReference type="ARBA" id="ARBA00022737"/>
    </source>
</evidence>
<dbReference type="FunFam" id="1.25.40.10:FF:000031">
    <property type="entry name" value="Pentatricopeptide repeat-containing protein mitochondrial"/>
    <property type="match status" value="1"/>
</dbReference>
<keyword evidence="4" id="KW-1185">Reference proteome</keyword>
<evidence type="ECO:0000256" key="2">
    <source>
        <dbReference type="PROSITE-ProRule" id="PRU00708"/>
    </source>
</evidence>
<dbReference type="NCBIfam" id="TIGR00756">
    <property type="entry name" value="PPR"/>
    <property type="match status" value="3"/>
</dbReference>
<keyword evidence="1" id="KW-0677">Repeat</keyword>
<accession>A0AAW0IZF5</accession>
<gene>
    <name evidence="3" type="ORF">CFP56_039561</name>
</gene>
<dbReference type="GO" id="GO:0003723">
    <property type="term" value="F:RNA binding"/>
    <property type="evidence" value="ECO:0007669"/>
    <property type="project" value="InterPro"/>
</dbReference>
<dbReference type="PROSITE" id="PS51375">
    <property type="entry name" value="PPR"/>
    <property type="match status" value="1"/>
</dbReference>
<dbReference type="Pfam" id="PF13041">
    <property type="entry name" value="PPR_2"/>
    <property type="match status" value="1"/>
</dbReference>
<name>A0AAW0IZF5_QUESU</name>
<protein>
    <submittedName>
        <fullName evidence="3">Pentatricopeptide repeat-containing protein</fullName>
    </submittedName>
</protein>
<dbReference type="PANTHER" id="PTHR47926:SF376">
    <property type="entry name" value="TETRATRICOPEPTIDE-LIKE HELICAL DOMAIN SUPERFAMILY"/>
    <property type="match status" value="1"/>
</dbReference>
<dbReference type="PANTHER" id="PTHR47926">
    <property type="entry name" value="PENTATRICOPEPTIDE REPEAT-CONTAINING PROTEIN"/>
    <property type="match status" value="1"/>
</dbReference>
<dbReference type="Gene3D" id="1.25.40.10">
    <property type="entry name" value="Tetratricopeptide repeat domain"/>
    <property type="match status" value="1"/>
</dbReference>
<dbReference type="InterPro" id="IPR046960">
    <property type="entry name" value="PPR_At4g14850-like_plant"/>
</dbReference>
<dbReference type="InterPro" id="IPR011990">
    <property type="entry name" value="TPR-like_helical_dom_sf"/>
</dbReference>
<dbReference type="InterPro" id="IPR002885">
    <property type="entry name" value="PPR_rpt"/>
</dbReference>
<reference evidence="3 4" key="1">
    <citation type="journal article" date="2018" name="Sci. Data">
        <title>The draft genome sequence of cork oak.</title>
        <authorList>
            <person name="Ramos A.M."/>
            <person name="Usie A."/>
            <person name="Barbosa P."/>
            <person name="Barros P.M."/>
            <person name="Capote T."/>
            <person name="Chaves I."/>
            <person name="Simoes F."/>
            <person name="Abreu I."/>
            <person name="Carrasquinho I."/>
            <person name="Faro C."/>
            <person name="Guimaraes J.B."/>
            <person name="Mendonca D."/>
            <person name="Nobrega F."/>
            <person name="Rodrigues L."/>
            <person name="Saibo N.J.M."/>
            <person name="Varela M.C."/>
            <person name="Egas C."/>
            <person name="Matos J."/>
            <person name="Miguel C.M."/>
            <person name="Oliveira M.M."/>
            <person name="Ricardo C.P."/>
            <person name="Goncalves S."/>
        </authorList>
    </citation>
    <scope>NUCLEOTIDE SEQUENCE [LARGE SCALE GENOMIC DNA]</scope>
    <source>
        <strain evidence="4">cv. HL8</strain>
    </source>
</reference>
<organism evidence="3 4">
    <name type="scientific">Quercus suber</name>
    <name type="common">Cork oak</name>
    <dbReference type="NCBI Taxonomy" id="58331"/>
    <lineage>
        <taxon>Eukaryota</taxon>
        <taxon>Viridiplantae</taxon>
        <taxon>Streptophyta</taxon>
        <taxon>Embryophyta</taxon>
        <taxon>Tracheophyta</taxon>
        <taxon>Spermatophyta</taxon>
        <taxon>Magnoliopsida</taxon>
        <taxon>eudicotyledons</taxon>
        <taxon>Gunneridae</taxon>
        <taxon>Pentapetalae</taxon>
        <taxon>rosids</taxon>
        <taxon>fabids</taxon>
        <taxon>Fagales</taxon>
        <taxon>Fagaceae</taxon>
        <taxon>Quercus</taxon>
    </lineage>
</organism>
<dbReference type="AlphaFoldDB" id="A0AAW0IZF5"/>
<dbReference type="Proteomes" id="UP000237347">
    <property type="component" value="Unassembled WGS sequence"/>
</dbReference>
<evidence type="ECO:0000313" key="4">
    <source>
        <dbReference type="Proteomes" id="UP000237347"/>
    </source>
</evidence>
<dbReference type="GO" id="GO:0009451">
    <property type="term" value="P:RNA modification"/>
    <property type="evidence" value="ECO:0007669"/>
    <property type="project" value="InterPro"/>
</dbReference>
<sequence>MLDRNTATWNTMNGFDLNVYIGSTLIDMYAKCGSLDKSLSVFFKLIEKNLFRWNSVIDGLVAQRYADEALKMFSRMEREKSKPNGITFISVLNACTHAGLVEEGRMMFLSMTNDYSISPEVGH</sequence>
<evidence type="ECO:0000313" key="3">
    <source>
        <dbReference type="EMBL" id="KAK7819819.1"/>
    </source>
</evidence>
<proteinExistence type="predicted"/>
<dbReference type="EMBL" id="PKMF04000765">
    <property type="protein sequence ID" value="KAK7819819.1"/>
    <property type="molecule type" value="Genomic_DNA"/>
</dbReference>
<comment type="caution">
    <text evidence="3">The sequence shown here is derived from an EMBL/GenBank/DDBJ whole genome shotgun (WGS) entry which is preliminary data.</text>
</comment>